<sequence>MLLLAAAMLVLGLSLGMLLVYWQLQRRMRDQFAQMATEVLKDSRQEARSEQEQRQQAIQSLLDPIKQALEKTEQQVSAMEKARSEAFGGLNEQIRQMAQDHQRLQQETNKLVQALSRPTVRGQWGQLSLRRLAELAGLVEHCDFSEEVSINTEDGRLRPDMIVRLPNERMLIVDVKTPMDSFLAAMDATSKEAREDALLRHARKLRERVKELAGKAYWAQFEQAPDFVILFVPGDNLLSSALEKDPDLLEYALSQRVILATPASLVALMRAVAYGWRQEALTRNAEQIRELGQQLHQRLATFTEHLTRLGSHIGSTVTHYNKAVGSLESQVMPSARRFTELGVPETKPLERPASVDHTPRS</sequence>
<proteinExistence type="inferred from homology"/>
<evidence type="ECO:0000256" key="6">
    <source>
        <dbReference type="SAM" id="MobiDB-lite"/>
    </source>
</evidence>
<dbReference type="PANTHER" id="PTHR30563:SF0">
    <property type="entry name" value="DNA RECOMBINATION PROTEIN RMUC"/>
    <property type="match status" value="1"/>
</dbReference>
<evidence type="ECO:0000313" key="7">
    <source>
        <dbReference type="EMBL" id="SIT65575.1"/>
    </source>
</evidence>
<organism evidence="7 8">
    <name type="scientific">Ectothiorhodosinus mongolicus</name>
    <dbReference type="NCBI Taxonomy" id="233100"/>
    <lineage>
        <taxon>Bacteria</taxon>
        <taxon>Pseudomonadati</taxon>
        <taxon>Pseudomonadota</taxon>
        <taxon>Gammaproteobacteria</taxon>
        <taxon>Chromatiales</taxon>
        <taxon>Ectothiorhodospiraceae</taxon>
        <taxon>Ectothiorhodosinus</taxon>
    </lineage>
</organism>
<protein>
    <submittedName>
        <fullName evidence="7">DNA recombination protein RmuC</fullName>
    </submittedName>
</protein>
<feature type="region of interest" description="Disordered" evidence="6">
    <location>
        <begin position="341"/>
        <end position="361"/>
    </location>
</feature>
<dbReference type="Pfam" id="PF02646">
    <property type="entry name" value="RmuC"/>
    <property type="match status" value="1"/>
</dbReference>
<keyword evidence="8" id="KW-1185">Reference proteome</keyword>
<keyword evidence="4" id="KW-0233">DNA recombination</keyword>
<evidence type="ECO:0000313" key="8">
    <source>
        <dbReference type="Proteomes" id="UP000223759"/>
    </source>
</evidence>
<keyword evidence="3 5" id="KW-0175">Coiled coil</keyword>
<accession>A0A1R3VNP8</accession>
<reference evidence="7 8" key="1">
    <citation type="submission" date="2017-01" db="EMBL/GenBank/DDBJ databases">
        <authorList>
            <person name="Mah S.A."/>
            <person name="Swanson W.J."/>
            <person name="Moy G.W."/>
            <person name="Vacquier V.D."/>
        </authorList>
    </citation>
    <scope>NUCLEOTIDE SEQUENCE [LARGE SCALE GENOMIC DNA]</scope>
    <source>
        <strain evidence="7 8">M9</strain>
    </source>
</reference>
<comment type="function">
    <text evidence="1">Involved in DNA recombination.</text>
</comment>
<dbReference type="EMBL" id="FTPK01000001">
    <property type="protein sequence ID" value="SIT65575.1"/>
    <property type="molecule type" value="Genomic_DNA"/>
</dbReference>
<gene>
    <name evidence="7" type="ORF">SAMN05216526_0023</name>
</gene>
<feature type="compositionally biased region" description="Basic and acidic residues" evidence="6">
    <location>
        <begin position="347"/>
        <end position="361"/>
    </location>
</feature>
<feature type="coiled-coil region" evidence="5">
    <location>
        <begin position="33"/>
        <end position="114"/>
    </location>
</feature>
<evidence type="ECO:0000256" key="4">
    <source>
        <dbReference type="ARBA" id="ARBA00023172"/>
    </source>
</evidence>
<comment type="similarity">
    <text evidence="2">Belongs to the RmuC family.</text>
</comment>
<dbReference type="PANTHER" id="PTHR30563">
    <property type="entry name" value="DNA RECOMBINATION PROTEIN RMUC"/>
    <property type="match status" value="1"/>
</dbReference>
<dbReference type="InterPro" id="IPR003798">
    <property type="entry name" value="DNA_recombination_RmuC"/>
</dbReference>
<dbReference type="STRING" id="233100.SAMN05216526_0023"/>
<dbReference type="AlphaFoldDB" id="A0A1R3VNP8"/>
<evidence type="ECO:0000256" key="3">
    <source>
        <dbReference type="ARBA" id="ARBA00023054"/>
    </source>
</evidence>
<evidence type="ECO:0000256" key="2">
    <source>
        <dbReference type="ARBA" id="ARBA00009840"/>
    </source>
</evidence>
<evidence type="ECO:0000256" key="1">
    <source>
        <dbReference type="ARBA" id="ARBA00003416"/>
    </source>
</evidence>
<evidence type="ECO:0000256" key="5">
    <source>
        <dbReference type="SAM" id="Coils"/>
    </source>
</evidence>
<name>A0A1R3VNP8_9GAMM</name>
<dbReference type="GO" id="GO:0006310">
    <property type="term" value="P:DNA recombination"/>
    <property type="evidence" value="ECO:0007669"/>
    <property type="project" value="UniProtKB-KW"/>
</dbReference>
<dbReference type="Proteomes" id="UP000223759">
    <property type="component" value="Unassembled WGS sequence"/>
</dbReference>